<dbReference type="OrthoDB" id="3873701at2"/>
<keyword evidence="2" id="KW-0812">Transmembrane</keyword>
<evidence type="ECO:0000256" key="2">
    <source>
        <dbReference type="SAM" id="Phobius"/>
    </source>
</evidence>
<keyword evidence="2" id="KW-1133">Transmembrane helix</keyword>
<evidence type="ECO:0008006" key="5">
    <source>
        <dbReference type="Google" id="ProtNLM"/>
    </source>
</evidence>
<keyword evidence="2" id="KW-0472">Membrane</keyword>
<sequence>MSDERNTSDRSWPMARNDRRGDDERGGIGTMTRSRPGQDPRSRQDQVQAAADVAAPAPRRGRQARGVPPQRAFDGQQATPVRRPPAEPHPADQRIADPRTGDRRGEGRTARRPAPGQSGADPRRGGWRGRRQPGADPRRADQPGNDPRTVDPRRAEQPGTDPRRTDPRSADPRRTDRRSADPRRADRRSADALSADPRRADPRARAPRNAAVFERQGAPARTVPRPAGQPDQVPPSAPQPPQSAPQAASQASAVQSLVGSHRMPFVLLLCGLLGGALVSALVISTTLAAGSFEITRLQDSTSALAKQRQALEQQVAQAKSPEVIAERASKLGMQPAGLIQFIDLKTGKTLDDHNIGYLAHVHYPGYTP</sequence>
<organism evidence="3 4">
    <name type="scientific">Trebonia kvetii</name>
    <dbReference type="NCBI Taxonomy" id="2480626"/>
    <lineage>
        <taxon>Bacteria</taxon>
        <taxon>Bacillati</taxon>
        <taxon>Actinomycetota</taxon>
        <taxon>Actinomycetes</taxon>
        <taxon>Streptosporangiales</taxon>
        <taxon>Treboniaceae</taxon>
        <taxon>Trebonia</taxon>
    </lineage>
</organism>
<dbReference type="EMBL" id="RPFW01000004">
    <property type="protein sequence ID" value="TVZ03182.1"/>
    <property type="molecule type" value="Genomic_DNA"/>
</dbReference>
<dbReference type="RefSeq" id="WP_145855701.1">
    <property type="nucleotide sequence ID" value="NZ_RPFW01000004.1"/>
</dbReference>
<name>A0A6P2BVQ6_9ACTN</name>
<dbReference type="Proteomes" id="UP000460272">
    <property type="component" value="Unassembled WGS sequence"/>
</dbReference>
<gene>
    <name evidence="3" type="ORF">EAS64_22345</name>
</gene>
<feature type="compositionally biased region" description="Basic and acidic residues" evidence="1">
    <location>
        <begin position="148"/>
        <end position="204"/>
    </location>
</feature>
<dbReference type="AlphaFoldDB" id="A0A6P2BVQ6"/>
<reference evidence="3 4" key="1">
    <citation type="submission" date="2018-11" db="EMBL/GenBank/DDBJ databases">
        <title>Trebonia kvetii gen.nov., sp.nov., a novel acidophilic actinobacterium, and proposal of the new actinobacterial family Treboniaceae fam. nov.</title>
        <authorList>
            <person name="Rapoport D."/>
            <person name="Sagova-Mareckova M."/>
            <person name="Sedlacek I."/>
            <person name="Provaznik J."/>
            <person name="Kralova S."/>
            <person name="Pavlinic D."/>
            <person name="Benes V."/>
            <person name="Kopecky J."/>
        </authorList>
    </citation>
    <scope>NUCLEOTIDE SEQUENCE [LARGE SCALE GENOMIC DNA]</scope>
    <source>
        <strain evidence="3 4">15Tr583</strain>
    </source>
</reference>
<protein>
    <recommendedName>
        <fullName evidence="5">Cell division protein FtsL</fullName>
    </recommendedName>
</protein>
<feature type="compositionally biased region" description="Basic and acidic residues" evidence="1">
    <location>
        <begin position="16"/>
        <end position="26"/>
    </location>
</feature>
<feature type="transmembrane region" description="Helical" evidence="2">
    <location>
        <begin position="265"/>
        <end position="289"/>
    </location>
</feature>
<evidence type="ECO:0000313" key="4">
    <source>
        <dbReference type="Proteomes" id="UP000460272"/>
    </source>
</evidence>
<accession>A0A6P2BVQ6</accession>
<feature type="compositionally biased region" description="Basic and acidic residues" evidence="1">
    <location>
        <begin position="84"/>
        <end position="109"/>
    </location>
</feature>
<feature type="region of interest" description="Disordered" evidence="1">
    <location>
        <begin position="1"/>
        <end position="250"/>
    </location>
</feature>
<feature type="compositionally biased region" description="Pro residues" evidence="1">
    <location>
        <begin position="232"/>
        <end position="243"/>
    </location>
</feature>
<keyword evidence="4" id="KW-1185">Reference proteome</keyword>
<proteinExistence type="predicted"/>
<comment type="caution">
    <text evidence="3">The sequence shown here is derived from an EMBL/GenBank/DDBJ whole genome shotgun (WGS) entry which is preliminary data.</text>
</comment>
<feature type="compositionally biased region" description="Low complexity" evidence="1">
    <location>
        <begin position="45"/>
        <end position="71"/>
    </location>
</feature>
<evidence type="ECO:0000256" key="1">
    <source>
        <dbReference type="SAM" id="MobiDB-lite"/>
    </source>
</evidence>
<evidence type="ECO:0000313" key="3">
    <source>
        <dbReference type="EMBL" id="TVZ03182.1"/>
    </source>
</evidence>